<proteinExistence type="predicted"/>
<reference evidence="3 4" key="1">
    <citation type="submission" date="2017-10" db="EMBL/GenBank/DDBJ databases">
        <title>Comparative genomics in systemic dimorphic fungi from Ajellomycetaceae.</title>
        <authorList>
            <person name="Munoz J.F."/>
            <person name="Mcewen J.G."/>
            <person name="Clay O.K."/>
            <person name="Cuomo C.A."/>
        </authorList>
    </citation>
    <scope>NUCLEOTIDE SEQUENCE [LARGE SCALE GENOMIC DNA]</scope>
    <source>
        <strain evidence="3 4">UAMH4076</strain>
    </source>
</reference>
<feature type="repeat" description="TPR" evidence="1">
    <location>
        <begin position="71"/>
        <end position="104"/>
    </location>
</feature>
<evidence type="ECO:0000256" key="2">
    <source>
        <dbReference type="SAM" id="MobiDB-lite"/>
    </source>
</evidence>
<dbReference type="SMART" id="SM00028">
    <property type="entry name" value="TPR"/>
    <property type="match status" value="3"/>
</dbReference>
<dbReference type="STRING" id="73230.A0A2B7ZHA8"/>
<dbReference type="SUPFAM" id="SSF48452">
    <property type="entry name" value="TPR-like"/>
    <property type="match status" value="1"/>
</dbReference>
<dbReference type="Pfam" id="PF13424">
    <property type="entry name" value="TPR_12"/>
    <property type="match status" value="1"/>
</dbReference>
<dbReference type="Proteomes" id="UP000226031">
    <property type="component" value="Unassembled WGS sequence"/>
</dbReference>
<dbReference type="InterPro" id="IPR019734">
    <property type="entry name" value="TPR_rpt"/>
</dbReference>
<dbReference type="AlphaFoldDB" id="A0A2B7ZHA8"/>
<dbReference type="Gene3D" id="1.25.40.10">
    <property type="entry name" value="Tetratricopeptide repeat domain"/>
    <property type="match status" value="2"/>
</dbReference>
<feature type="region of interest" description="Disordered" evidence="2">
    <location>
        <begin position="1"/>
        <end position="31"/>
    </location>
</feature>
<feature type="compositionally biased region" description="Acidic residues" evidence="2">
    <location>
        <begin position="362"/>
        <end position="399"/>
    </location>
</feature>
<dbReference type="InterPro" id="IPR011990">
    <property type="entry name" value="TPR-like_helical_dom_sf"/>
</dbReference>
<evidence type="ECO:0000313" key="4">
    <source>
        <dbReference type="Proteomes" id="UP000226031"/>
    </source>
</evidence>
<dbReference type="EMBL" id="PDND01000101">
    <property type="protein sequence ID" value="PGH32197.1"/>
    <property type="molecule type" value="Genomic_DNA"/>
</dbReference>
<dbReference type="PROSITE" id="PS50005">
    <property type="entry name" value="TPR"/>
    <property type="match status" value="1"/>
</dbReference>
<name>A0A2B7ZHA8_9EURO</name>
<evidence type="ECO:0000256" key="1">
    <source>
        <dbReference type="PROSITE-ProRule" id="PRU00339"/>
    </source>
</evidence>
<feature type="compositionally biased region" description="Basic residues" evidence="2">
    <location>
        <begin position="1"/>
        <end position="16"/>
    </location>
</feature>
<gene>
    <name evidence="3" type="ORF">GX50_05036</name>
</gene>
<evidence type="ECO:0000313" key="3">
    <source>
        <dbReference type="EMBL" id="PGH32197.1"/>
    </source>
</evidence>
<keyword evidence="1" id="KW-0802">TPR repeat</keyword>
<organism evidence="3 4">
    <name type="scientific">[Emmonsia] crescens</name>
    <dbReference type="NCBI Taxonomy" id="73230"/>
    <lineage>
        <taxon>Eukaryota</taxon>
        <taxon>Fungi</taxon>
        <taxon>Dikarya</taxon>
        <taxon>Ascomycota</taxon>
        <taxon>Pezizomycotina</taxon>
        <taxon>Eurotiomycetes</taxon>
        <taxon>Eurotiomycetidae</taxon>
        <taxon>Onygenales</taxon>
        <taxon>Ajellomycetaceae</taxon>
        <taxon>Emergomyces</taxon>
    </lineage>
</organism>
<keyword evidence="4" id="KW-1185">Reference proteome</keyword>
<sequence>MAKTRPSKKSLKKRAKSALDGSRSASRKMNEDPAILFDQATALLQTGQPEAALPLAQRGLDIASTGSPNVLLGLNLIGEIYVELGEIDAAREHFMRAVALDPNGEIPESEGGGAEKFLWLAQLSETGGNDSVNWFEKGVASLRRSIQSLEQSRMPDDVLVAQEQKKKLAHALCGVVEIYMTDLSWEEDAEARCEALVTEALLVAPDSPECLQTLASVRISQLRHGDAKAALSRSLELWKDLPPESPLVPDFPTRISLSRLLMEAQMEVEALEVLERMVLEDDHSVEMWYLGGWCLYLLGKGEKLPPNKSDLSESELRQATLRSSRSWLKQSLRLYELVEYEDEKLKEHAEELVQDLRNQLGDNDDDSEDGEDLDEEWEDESDGLDNDDDDDDDGGEDEDQKMADS</sequence>
<accession>A0A2B7ZHA8</accession>
<comment type="caution">
    <text evidence="3">The sequence shown here is derived from an EMBL/GenBank/DDBJ whole genome shotgun (WGS) entry which is preliminary data.</text>
</comment>
<dbReference type="CDD" id="cd24142">
    <property type="entry name" value="ACL4-like"/>
    <property type="match status" value="1"/>
</dbReference>
<protein>
    <submittedName>
        <fullName evidence="3">NAD-dependent histone deacetylase SIR2</fullName>
    </submittedName>
</protein>
<dbReference type="VEuPathDB" id="FungiDB:EMCG_05904"/>
<feature type="region of interest" description="Disordered" evidence="2">
    <location>
        <begin position="355"/>
        <end position="405"/>
    </location>
</feature>